<name>A0AAP0FSR0_9ASPA</name>
<feature type="region of interest" description="Disordered" evidence="13">
    <location>
        <begin position="19"/>
        <end position="43"/>
    </location>
</feature>
<dbReference type="InterPro" id="IPR018247">
    <property type="entry name" value="EF_Hand_1_Ca_BS"/>
</dbReference>
<dbReference type="Proteomes" id="UP001418222">
    <property type="component" value="Unassembled WGS sequence"/>
</dbReference>
<keyword evidence="9" id="KW-1133">Transmembrane helix</keyword>
<feature type="repeat" description="Solcar" evidence="12">
    <location>
        <begin position="321"/>
        <end position="404"/>
    </location>
</feature>
<dbReference type="FunFam" id="1.10.238.10:FF:000370">
    <property type="entry name" value="Mitochondrial substrate carrier family protein"/>
    <property type="match status" value="1"/>
</dbReference>
<protein>
    <submittedName>
        <fullName evidence="15">Mitochondrial adenine nucleotide transporter ADNT1</fullName>
    </submittedName>
</protein>
<evidence type="ECO:0000256" key="10">
    <source>
        <dbReference type="ARBA" id="ARBA00023128"/>
    </source>
</evidence>
<dbReference type="Pfam" id="PF13202">
    <property type="entry name" value="EF-hand_5"/>
    <property type="match status" value="2"/>
</dbReference>
<evidence type="ECO:0000256" key="11">
    <source>
        <dbReference type="ARBA" id="ARBA00023136"/>
    </source>
</evidence>
<dbReference type="Gene3D" id="1.10.238.10">
    <property type="entry name" value="EF-hand"/>
    <property type="match status" value="2"/>
</dbReference>
<dbReference type="PROSITE" id="PS00018">
    <property type="entry name" value="EF_HAND_1"/>
    <property type="match status" value="2"/>
</dbReference>
<comment type="similarity">
    <text evidence="2">Belongs to the mitochondrial carrier (TC 2.A.29) family.</text>
</comment>
<dbReference type="InterPro" id="IPR018108">
    <property type="entry name" value="MCP_transmembrane"/>
</dbReference>
<feature type="repeat" description="Solcar" evidence="12">
    <location>
        <begin position="514"/>
        <end position="602"/>
    </location>
</feature>
<dbReference type="InterPro" id="IPR002067">
    <property type="entry name" value="MCP"/>
</dbReference>
<evidence type="ECO:0000256" key="4">
    <source>
        <dbReference type="ARBA" id="ARBA00022692"/>
    </source>
</evidence>
<keyword evidence="7" id="KW-0999">Mitochondrion inner membrane</keyword>
<dbReference type="FunFam" id="1.50.40.10:FF:000067">
    <property type="entry name" value="Mitochondrial substrate carrier family protein"/>
    <property type="match status" value="1"/>
</dbReference>
<dbReference type="InterPro" id="IPR023395">
    <property type="entry name" value="MCP_dom_sf"/>
</dbReference>
<dbReference type="GO" id="GO:0015748">
    <property type="term" value="P:organophosphate ester transport"/>
    <property type="evidence" value="ECO:0007669"/>
    <property type="project" value="UniProtKB-ARBA"/>
</dbReference>
<keyword evidence="6" id="KW-0677">Repeat</keyword>
<dbReference type="GO" id="GO:0005743">
    <property type="term" value="C:mitochondrial inner membrane"/>
    <property type="evidence" value="ECO:0007669"/>
    <property type="project" value="UniProtKB-SubCell"/>
</dbReference>
<dbReference type="SUPFAM" id="SSF103506">
    <property type="entry name" value="Mitochondrial carrier"/>
    <property type="match status" value="1"/>
</dbReference>
<organism evidence="15 16">
    <name type="scientific">Platanthera zijinensis</name>
    <dbReference type="NCBI Taxonomy" id="2320716"/>
    <lineage>
        <taxon>Eukaryota</taxon>
        <taxon>Viridiplantae</taxon>
        <taxon>Streptophyta</taxon>
        <taxon>Embryophyta</taxon>
        <taxon>Tracheophyta</taxon>
        <taxon>Spermatophyta</taxon>
        <taxon>Magnoliopsida</taxon>
        <taxon>Liliopsida</taxon>
        <taxon>Asparagales</taxon>
        <taxon>Orchidaceae</taxon>
        <taxon>Orchidoideae</taxon>
        <taxon>Orchideae</taxon>
        <taxon>Orchidinae</taxon>
        <taxon>Platanthera</taxon>
    </lineage>
</organism>
<evidence type="ECO:0000256" key="5">
    <source>
        <dbReference type="ARBA" id="ARBA00022723"/>
    </source>
</evidence>
<dbReference type="PRINTS" id="PR00926">
    <property type="entry name" value="MITOCARRIER"/>
</dbReference>
<evidence type="ECO:0000256" key="6">
    <source>
        <dbReference type="ARBA" id="ARBA00022737"/>
    </source>
</evidence>
<gene>
    <name evidence="15" type="primary">ADNT1</name>
    <name evidence="15" type="ORF">KSP39_PZI023654</name>
</gene>
<keyword evidence="5" id="KW-0479">Metal-binding</keyword>
<evidence type="ECO:0000313" key="15">
    <source>
        <dbReference type="EMBL" id="KAK8913757.1"/>
    </source>
</evidence>
<feature type="domain" description="EF-hand" evidence="14">
    <location>
        <begin position="98"/>
        <end position="133"/>
    </location>
</feature>
<dbReference type="InterPro" id="IPR002048">
    <property type="entry name" value="EF_hand_dom"/>
</dbReference>
<feature type="compositionally biased region" description="Basic and acidic residues" evidence="13">
    <location>
        <begin position="20"/>
        <end position="30"/>
    </location>
</feature>
<keyword evidence="8" id="KW-0106">Calcium</keyword>
<keyword evidence="16" id="KW-1185">Reference proteome</keyword>
<dbReference type="PROSITE" id="PS50920">
    <property type="entry name" value="SOLCAR"/>
    <property type="match status" value="3"/>
</dbReference>
<evidence type="ECO:0000259" key="14">
    <source>
        <dbReference type="PROSITE" id="PS50222"/>
    </source>
</evidence>
<keyword evidence="4 12" id="KW-0812">Transmembrane</keyword>
<evidence type="ECO:0000256" key="13">
    <source>
        <dbReference type="SAM" id="MobiDB-lite"/>
    </source>
</evidence>
<dbReference type="SUPFAM" id="SSF47473">
    <property type="entry name" value="EF-hand"/>
    <property type="match status" value="1"/>
</dbReference>
<dbReference type="InterPro" id="IPR011992">
    <property type="entry name" value="EF-hand-dom_pair"/>
</dbReference>
<evidence type="ECO:0000313" key="16">
    <source>
        <dbReference type="Proteomes" id="UP001418222"/>
    </source>
</evidence>
<evidence type="ECO:0000256" key="7">
    <source>
        <dbReference type="ARBA" id="ARBA00022792"/>
    </source>
</evidence>
<dbReference type="GO" id="GO:0055085">
    <property type="term" value="P:transmembrane transport"/>
    <property type="evidence" value="ECO:0007669"/>
    <property type="project" value="InterPro"/>
</dbReference>
<dbReference type="EMBL" id="JBBWWQ010000021">
    <property type="protein sequence ID" value="KAK8913757.1"/>
    <property type="molecule type" value="Genomic_DNA"/>
</dbReference>
<reference evidence="15 16" key="1">
    <citation type="journal article" date="2022" name="Nat. Plants">
        <title>Genomes of leafy and leafless Platanthera orchids illuminate the evolution of mycoheterotrophy.</title>
        <authorList>
            <person name="Li M.H."/>
            <person name="Liu K.W."/>
            <person name="Li Z."/>
            <person name="Lu H.C."/>
            <person name="Ye Q.L."/>
            <person name="Zhang D."/>
            <person name="Wang J.Y."/>
            <person name="Li Y.F."/>
            <person name="Zhong Z.M."/>
            <person name="Liu X."/>
            <person name="Yu X."/>
            <person name="Liu D.K."/>
            <person name="Tu X.D."/>
            <person name="Liu B."/>
            <person name="Hao Y."/>
            <person name="Liao X.Y."/>
            <person name="Jiang Y.T."/>
            <person name="Sun W.H."/>
            <person name="Chen J."/>
            <person name="Chen Y.Q."/>
            <person name="Ai Y."/>
            <person name="Zhai J.W."/>
            <person name="Wu S.S."/>
            <person name="Zhou Z."/>
            <person name="Hsiao Y.Y."/>
            <person name="Wu W.L."/>
            <person name="Chen Y.Y."/>
            <person name="Lin Y.F."/>
            <person name="Hsu J.L."/>
            <person name="Li C.Y."/>
            <person name="Wang Z.W."/>
            <person name="Zhao X."/>
            <person name="Zhong W.Y."/>
            <person name="Ma X.K."/>
            <person name="Ma L."/>
            <person name="Huang J."/>
            <person name="Chen G.Z."/>
            <person name="Huang M.Z."/>
            <person name="Huang L."/>
            <person name="Peng D.H."/>
            <person name="Luo Y.B."/>
            <person name="Zou S.Q."/>
            <person name="Chen S.P."/>
            <person name="Lan S."/>
            <person name="Tsai W.C."/>
            <person name="Van de Peer Y."/>
            <person name="Liu Z.J."/>
        </authorList>
    </citation>
    <scope>NUCLEOTIDE SEQUENCE [LARGE SCALE GENOMIC DNA]</scope>
    <source>
        <strain evidence="15">Lor287</strain>
    </source>
</reference>
<dbReference type="Gene3D" id="1.50.40.10">
    <property type="entry name" value="Mitochondrial carrier domain"/>
    <property type="match status" value="1"/>
</dbReference>
<evidence type="ECO:0000256" key="1">
    <source>
        <dbReference type="ARBA" id="ARBA00004448"/>
    </source>
</evidence>
<evidence type="ECO:0000256" key="3">
    <source>
        <dbReference type="ARBA" id="ARBA00022448"/>
    </source>
</evidence>
<feature type="repeat" description="Solcar" evidence="12">
    <location>
        <begin position="416"/>
        <end position="503"/>
    </location>
</feature>
<keyword evidence="11 12" id="KW-0472">Membrane</keyword>
<feature type="domain" description="EF-hand" evidence="14">
    <location>
        <begin position="254"/>
        <end position="289"/>
    </location>
</feature>
<dbReference type="GO" id="GO:0005509">
    <property type="term" value="F:calcium ion binding"/>
    <property type="evidence" value="ECO:0007669"/>
    <property type="project" value="InterPro"/>
</dbReference>
<dbReference type="GO" id="GO:0015711">
    <property type="term" value="P:organic anion transport"/>
    <property type="evidence" value="ECO:0007669"/>
    <property type="project" value="UniProtKB-ARBA"/>
</dbReference>
<evidence type="ECO:0000256" key="12">
    <source>
        <dbReference type="PROSITE-ProRule" id="PRU00282"/>
    </source>
</evidence>
<dbReference type="Pfam" id="PF00153">
    <property type="entry name" value="Mito_carr"/>
    <property type="match status" value="3"/>
</dbReference>
<comment type="subcellular location">
    <subcellularLocation>
        <location evidence="1">Mitochondrion inner membrane</location>
        <topology evidence="1">Multi-pass membrane protein</topology>
    </subcellularLocation>
</comment>
<evidence type="ECO:0000256" key="9">
    <source>
        <dbReference type="ARBA" id="ARBA00022989"/>
    </source>
</evidence>
<dbReference type="PROSITE" id="PS50222">
    <property type="entry name" value="EF_HAND_2"/>
    <property type="match status" value="2"/>
</dbReference>
<dbReference type="AlphaFoldDB" id="A0AAP0FSR0"/>
<keyword evidence="10" id="KW-0496">Mitochondrion</keyword>
<accession>A0AAP0FSR0</accession>
<sequence>MSGAGQAIEQRIPAFPGNKMEAKAAAESEHQQAPADGCNPVKKPGPVSMDHVLLALRETREEREVRIRGLFNVFDTAGVGYLDYALIEAGLSSLRIPTEYKYARDLLKVCDANRDGRVDYLEFRRYMDDKELELYRIFEAIDVEHNGCILPEELWDALVKAVTSGVEAADEVVGAAGRAESVVGGAESAADFYLDRKNNFFISLLLDFTLDLHLLILVVVDFVPETSMKIVQRIDKLGSRLLEETAMQTSRIEIDDEELARFVEHVDKDNNGIITFEEWRDFLLLYPHEATIENIYQYWERVCLVDIGEQAVIPEGISKHVNASKYLIAGGVAGATSRTATAPLDRLKVLMQVQTKRSQIIPAIKDIFKEGRFKGFFRGNGLNVIKVAPESAIRFYAYETLKDFIVTSSGKEKRDIGASGRLIAGGLAGAIAQTAIYPLDLVKTRLQTYVCDGAKVPKLSTLSRHIWAQEGPQAFYRGLVPSLLGIIPYAGIDLAAYETLKDMSRTYILTDSEPGPLVQLGCGTVSGALGATCVYPLQVIRTRMQAQPADSADAYKGMSDVFWRTLQREGFLGFYKGLLPNLLKVVPSASITYLVYETMKKNLSLD</sequence>
<dbReference type="PANTHER" id="PTHR24089">
    <property type="entry name" value="SOLUTE CARRIER FAMILY 25"/>
    <property type="match status" value="1"/>
</dbReference>
<proteinExistence type="inferred from homology"/>
<comment type="caution">
    <text evidence="15">The sequence shown here is derived from an EMBL/GenBank/DDBJ whole genome shotgun (WGS) entry which is preliminary data.</text>
</comment>
<evidence type="ECO:0000256" key="2">
    <source>
        <dbReference type="ARBA" id="ARBA00006375"/>
    </source>
</evidence>
<evidence type="ECO:0000256" key="8">
    <source>
        <dbReference type="ARBA" id="ARBA00022837"/>
    </source>
</evidence>
<dbReference type="SMART" id="SM00054">
    <property type="entry name" value="EFh"/>
    <property type="match status" value="4"/>
</dbReference>
<keyword evidence="3" id="KW-0813">Transport</keyword>